<dbReference type="InterPro" id="IPR046661">
    <property type="entry name" value="DUF6770"/>
</dbReference>
<evidence type="ECO:0000256" key="1">
    <source>
        <dbReference type="SAM" id="SignalP"/>
    </source>
</evidence>
<sequence>MKRFIIASLLLPLSVAVHAQSKVFKQVGAQISSKIKTIYQNNSLVGYLVFTELEKASKDSFNYRITMMDENLNDIGVVNFRDTKLNLRSVTAEENVLALAYTKSNLIGSGLAHRGEVNRAMPTAYLAIQTQFISLEGKIINSHFRKLSVRVREIFEQDKFELGRAGLKHDLRIQNVSGLGFVAFYGDDKSNHLLVFDKNGKLTLEKNVEERPQEFSMLTSGHDVYFLMKQREKMQEGGYEVIGYHLDNGVVIPKYALKTPKGESLKVANFENDPVTGKPYLSGSIINPRRGHKYATFAKLTKGPFIGMFNVSLEGYQKKDIKASYNYWNTGDSKVATTNGQLLANGYYGVYGPSFRDYYGNTYFAGSAVRRFISPGGLLPMLLFQGAIHRFQVRDVMVLKQNVKGELSYEKEIAVKHGRTMSGPGMYLYDQKSFFTVNAPETKSVYLVISDLKNVHIYDVNKKQVTRSFPLVKDGVETHVFPAKDGYIMISQYDRKEEAVRYSIEAV</sequence>
<feature type="signal peptide" evidence="1">
    <location>
        <begin position="1"/>
        <end position="19"/>
    </location>
</feature>
<name>A0ABT3IR76_9BACT</name>
<proteinExistence type="predicted"/>
<gene>
    <name evidence="2" type="ORF">OL497_20945</name>
</gene>
<keyword evidence="3" id="KW-1185">Reference proteome</keyword>
<feature type="chain" id="PRO_5045839662" evidence="1">
    <location>
        <begin position="20"/>
        <end position="507"/>
    </location>
</feature>
<accession>A0ABT3IR76</accession>
<comment type="caution">
    <text evidence="2">The sequence shown here is derived from an EMBL/GenBank/DDBJ whole genome shotgun (WGS) entry which is preliminary data.</text>
</comment>
<dbReference type="EMBL" id="JAPDNS010000002">
    <property type="protein sequence ID" value="MCW3486381.1"/>
    <property type="molecule type" value="Genomic_DNA"/>
</dbReference>
<keyword evidence="1" id="KW-0732">Signal</keyword>
<organism evidence="2 3">
    <name type="scientific">Chitinophaga nivalis</name>
    <dbReference type="NCBI Taxonomy" id="2991709"/>
    <lineage>
        <taxon>Bacteria</taxon>
        <taxon>Pseudomonadati</taxon>
        <taxon>Bacteroidota</taxon>
        <taxon>Chitinophagia</taxon>
        <taxon>Chitinophagales</taxon>
        <taxon>Chitinophagaceae</taxon>
        <taxon>Chitinophaga</taxon>
    </lineage>
</organism>
<dbReference type="RefSeq" id="WP_264733197.1">
    <property type="nucleotide sequence ID" value="NZ_JAPDNR010000001.1"/>
</dbReference>
<protein>
    <submittedName>
        <fullName evidence="2">Uncharacterized protein</fullName>
    </submittedName>
</protein>
<evidence type="ECO:0000313" key="2">
    <source>
        <dbReference type="EMBL" id="MCW3486381.1"/>
    </source>
</evidence>
<dbReference type="Pfam" id="PF20559">
    <property type="entry name" value="DUF6770"/>
    <property type="match status" value="1"/>
</dbReference>
<evidence type="ECO:0000313" key="3">
    <source>
        <dbReference type="Proteomes" id="UP001207742"/>
    </source>
</evidence>
<dbReference type="Proteomes" id="UP001207742">
    <property type="component" value="Unassembled WGS sequence"/>
</dbReference>
<reference evidence="2 3" key="1">
    <citation type="submission" date="2022-10" db="EMBL/GenBank/DDBJ databases">
        <title>Chitinophaga nivalis PC15 sp. nov., isolated from Pyeongchang county, South Korea.</title>
        <authorList>
            <person name="Trinh H.N."/>
        </authorList>
    </citation>
    <scope>NUCLEOTIDE SEQUENCE [LARGE SCALE GENOMIC DNA]</scope>
    <source>
        <strain evidence="2 3">PC14</strain>
    </source>
</reference>